<reference evidence="2" key="1">
    <citation type="journal article" date="2022" name="Mol. Ecol. Resour.">
        <title>The genomes of chicory, endive, great burdock and yacon provide insights into Asteraceae palaeo-polyploidization history and plant inulin production.</title>
        <authorList>
            <person name="Fan W."/>
            <person name="Wang S."/>
            <person name="Wang H."/>
            <person name="Wang A."/>
            <person name="Jiang F."/>
            <person name="Liu H."/>
            <person name="Zhao H."/>
            <person name="Xu D."/>
            <person name="Zhang Y."/>
        </authorList>
    </citation>
    <scope>NUCLEOTIDE SEQUENCE [LARGE SCALE GENOMIC DNA]</scope>
    <source>
        <strain evidence="2">cv. Yunnan</strain>
    </source>
</reference>
<comment type="caution">
    <text evidence="1">The sequence shown here is derived from an EMBL/GenBank/DDBJ whole genome shotgun (WGS) entry which is preliminary data.</text>
</comment>
<sequence>MEGSGEEDKKLGKTEEMVLFLLCCIIINSKFQLIGSERCTTCGVEWVEIVNGKGYRREHWSVPIGTVKIASRRVVYTDSFLTSNGHKAVVNG</sequence>
<name>A0ACB9HQZ2_9ASTR</name>
<dbReference type="EMBL" id="CM042028">
    <property type="protein sequence ID" value="KAI3798324.1"/>
    <property type="molecule type" value="Genomic_DNA"/>
</dbReference>
<proteinExistence type="predicted"/>
<organism evidence="1 2">
    <name type="scientific">Smallanthus sonchifolius</name>
    <dbReference type="NCBI Taxonomy" id="185202"/>
    <lineage>
        <taxon>Eukaryota</taxon>
        <taxon>Viridiplantae</taxon>
        <taxon>Streptophyta</taxon>
        <taxon>Embryophyta</taxon>
        <taxon>Tracheophyta</taxon>
        <taxon>Spermatophyta</taxon>
        <taxon>Magnoliopsida</taxon>
        <taxon>eudicotyledons</taxon>
        <taxon>Gunneridae</taxon>
        <taxon>Pentapetalae</taxon>
        <taxon>asterids</taxon>
        <taxon>campanulids</taxon>
        <taxon>Asterales</taxon>
        <taxon>Asteraceae</taxon>
        <taxon>Asteroideae</taxon>
        <taxon>Heliantheae alliance</taxon>
        <taxon>Millerieae</taxon>
        <taxon>Smallanthus</taxon>
    </lineage>
</organism>
<gene>
    <name evidence="1" type="ORF">L1987_33595</name>
</gene>
<evidence type="ECO:0000313" key="1">
    <source>
        <dbReference type="EMBL" id="KAI3798324.1"/>
    </source>
</evidence>
<dbReference type="Proteomes" id="UP001056120">
    <property type="component" value="Linkage Group LG11"/>
</dbReference>
<evidence type="ECO:0000313" key="2">
    <source>
        <dbReference type="Proteomes" id="UP001056120"/>
    </source>
</evidence>
<reference evidence="1 2" key="2">
    <citation type="journal article" date="2022" name="Mol. Ecol. Resour.">
        <title>The genomes of chicory, endive, great burdock and yacon provide insights into Asteraceae paleo-polyploidization history and plant inulin production.</title>
        <authorList>
            <person name="Fan W."/>
            <person name="Wang S."/>
            <person name="Wang H."/>
            <person name="Wang A."/>
            <person name="Jiang F."/>
            <person name="Liu H."/>
            <person name="Zhao H."/>
            <person name="Xu D."/>
            <person name="Zhang Y."/>
        </authorList>
    </citation>
    <scope>NUCLEOTIDE SEQUENCE [LARGE SCALE GENOMIC DNA]</scope>
    <source>
        <strain evidence="2">cv. Yunnan</strain>
        <tissue evidence="1">Leaves</tissue>
    </source>
</reference>
<protein>
    <submittedName>
        <fullName evidence="1">Uncharacterized protein</fullName>
    </submittedName>
</protein>
<accession>A0ACB9HQZ2</accession>
<keyword evidence="2" id="KW-1185">Reference proteome</keyword>